<reference evidence="2" key="1">
    <citation type="submission" date="2022-07" db="EMBL/GenBank/DDBJ databases">
        <title>Phylogenomic reconstructions and comparative analyses of Kickxellomycotina fungi.</title>
        <authorList>
            <person name="Reynolds N.K."/>
            <person name="Stajich J.E."/>
            <person name="Barry K."/>
            <person name="Grigoriev I.V."/>
            <person name="Crous P."/>
            <person name="Smith M.E."/>
        </authorList>
    </citation>
    <scope>NUCLEOTIDE SEQUENCE</scope>
    <source>
        <strain evidence="2">BCRC 34882</strain>
    </source>
</reference>
<dbReference type="Proteomes" id="UP001151295">
    <property type="component" value="Unassembled WGS sequence"/>
</dbReference>
<gene>
    <name evidence="2" type="ORF">EDC05_004836</name>
</gene>
<feature type="signal peptide" evidence="1">
    <location>
        <begin position="1"/>
        <end position="18"/>
    </location>
</feature>
<feature type="chain" id="PRO_5046064777" evidence="1">
    <location>
        <begin position="19"/>
        <end position="106"/>
    </location>
</feature>
<dbReference type="EMBL" id="JANBQD010000075">
    <property type="protein sequence ID" value="KAJ1989180.1"/>
    <property type="molecule type" value="Genomic_DNA"/>
</dbReference>
<name>A0ABQ8PJB0_9FUNG</name>
<evidence type="ECO:0000313" key="2">
    <source>
        <dbReference type="EMBL" id="KAJ1989180.1"/>
    </source>
</evidence>
<accession>A0ABQ8PJB0</accession>
<keyword evidence="3" id="KW-1185">Reference proteome</keyword>
<evidence type="ECO:0000313" key="3">
    <source>
        <dbReference type="Proteomes" id="UP001151295"/>
    </source>
</evidence>
<sequence>MALLALLMIHNAFVLVVAHLIKTRIESHETYRDSCRLIMPYKESDTKPSGADNGAVIDTSIIYYNIKSAIKAQLHPSYTNILAIYVAKKKLTVKNTRDTFVQLSGD</sequence>
<proteinExistence type="predicted"/>
<comment type="caution">
    <text evidence="2">The sequence shown here is derived from an EMBL/GenBank/DDBJ whole genome shotgun (WGS) entry which is preliminary data.</text>
</comment>
<protein>
    <submittedName>
        <fullName evidence="2">Uncharacterized protein</fullName>
    </submittedName>
</protein>
<organism evidence="2 3">
    <name type="scientific">Coemansia umbellata</name>
    <dbReference type="NCBI Taxonomy" id="1424467"/>
    <lineage>
        <taxon>Eukaryota</taxon>
        <taxon>Fungi</taxon>
        <taxon>Fungi incertae sedis</taxon>
        <taxon>Zoopagomycota</taxon>
        <taxon>Kickxellomycotina</taxon>
        <taxon>Kickxellomycetes</taxon>
        <taxon>Kickxellales</taxon>
        <taxon>Kickxellaceae</taxon>
        <taxon>Coemansia</taxon>
    </lineage>
</organism>
<evidence type="ECO:0000256" key="1">
    <source>
        <dbReference type="SAM" id="SignalP"/>
    </source>
</evidence>
<keyword evidence="1" id="KW-0732">Signal</keyword>